<gene>
    <name evidence="1" type="ORF">METZ01_LOCUS243497</name>
</gene>
<dbReference type="AlphaFoldDB" id="A0A382HVJ2"/>
<evidence type="ECO:0000313" key="1">
    <source>
        <dbReference type="EMBL" id="SVB90643.1"/>
    </source>
</evidence>
<sequence>MTQYKNIADIIEAWGDFKDARAGGSTKAHWVNPSGKIYDVKDTHIIFVSEKPSLFKTSVDKMKKLYDKYDEKFPNQEGKARIEIMTDIVKRGWIRTRFRPREGAWVAETWKWGPREKKAIRKWAKYESRGKKQFRVNFVSTSKKKLIGHSYSLDMIREQIVESSLSRIWRDFQENEFGLITSWRVGDKDNRKNLSLLKSAIRSGGYGYVRIDGVGQEEVDGKIKSVKEPSLLVKNVKRGGGPLVDTKKFEKFMYGLGKRYKQWGIVLHHPDKGTRLIALKNDDGKSISPKVDAKMRKFNPMKTAQFFSKLKGKPFTFEGFKYADRPENWIHGMSLEKKGEVDLHKRESTEKWMQEIMKLLQGE</sequence>
<name>A0A382HVJ2_9ZZZZ</name>
<organism evidence="1">
    <name type="scientific">marine metagenome</name>
    <dbReference type="NCBI Taxonomy" id="408172"/>
    <lineage>
        <taxon>unclassified sequences</taxon>
        <taxon>metagenomes</taxon>
        <taxon>ecological metagenomes</taxon>
    </lineage>
</organism>
<dbReference type="EMBL" id="UINC01063230">
    <property type="protein sequence ID" value="SVB90643.1"/>
    <property type="molecule type" value="Genomic_DNA"/>
</dbReference>
<reference evidence="1" key="1">
    <citation type="submission" date="2018-05" db="EMBL/GenBank/DDBJ databases">
        <authorList>
            <person name="Lanie J.A."/>
            <person name="Ng W.-L."/>
            <person name="Kazmierczak K.M."/>
            <person name="Andrzejewski T.M."/>
            <person name="Davidsen T.M."/>
            <person name="Wayne K.J."/>
            <person name="Tettelin H."/>
            <person name="Glass J.I."/>
            <person name="Rusch D."/>
            <person name="Podicherti R."/>
            <person name="Tsui H.-C.T."/>
            <person name="Winkler M.E."/>
        </authorList>
    </citation>
    <scope>NUCLEOTIDE SEQUENCE</scope>
</reference>
<accession>A0A382HVJ2</accession>
<proteinExistence type="predicted"/>
<protein>
    <submittedName>
        <fullName evidence="1">Uncharacterized protein</fullName>
    </submittedName>
</protein>